<evidence type="ECO:0000256" key="2">
    <source>
        <dbReference type="SAM" id="Phobius"/>
    </source>
</evidence>
<accession>A0A9P3GEY8</accession>
<dbReference type="OrthoDB" id="5314275at2759"/>
<comment type="caution">
    <text evidence="3">The sequence shown here is derived from an EMBL/GenBank/DDBJ whole genome shotgun (WGS) entry which is preliminary data.</text>
</comment>
<evidence type="ECO:0000256" key="1">
    <source>
        <dbReference type="SAM" id="MobiDB-lite"/>
    </source>
</evidence>
<gene>
    <name evidence="3" type="ORF">PsYK624_098410</name>
</gene>
<dbReference type="AlphaFoldDB" id="A0A9P3GEY8"/>
<keyword evidence="2" id="KW-0812">Transmembrane</keyword>
<feature type="region of interest" description="Disordered" evidence="1">
    <location>
        <begin position="1"/>
        <end position="82"/>
    </location>
</feature>
<evidence type="ECO:0000313" key="3">
    <source>
        <dbReference type="EMBL" id="GJE93681.1"/>
    </source>
</evidence>
<organism evidence="3 4">
    <name type="scientific">Phanerochaete sordida</name>
    <dbReference type="NCBI Taxonomy" id="48140"/>
    <lineage>
        <taxon>Eukaryota</taxon>
        <taxon>Fungi</taxon>
        <taxon>Dikarya</taxon>
        <taxon>Basidiomycota</taxon>
        <taxon>Agaricomycotina</taxon>
        <taxon>Agaricomycetes</taxon>
        <taxon>Polyporales</taxon>
        <taxon>Phanerochaetaceae</taxon>
        <taxon>Phanerochaete</taxon>
    </lineage>
</organism>
<feature type="region of interest" description="Disordered" evidence="1">
    <location>
        <begin position="231"/>
        <end position="300"/>
    </location>
</feature>
<evidence type="ECO:0000313" key="4">
    <source>
        <dbReference type="Proteomes" id="UP000703269"/>
    </source>
</evidence>
<keyword evidence="4" id="KW-1185">Reference proteome</keyword>
<reference evidence="3 4" key="1">
    <citation type="submission" date="2021-08" db="EMBL/GenBank/DDBJ databases">
        <title>Draft Genome Sequence of Phanerochaete sordida strain YK-624.</title>
        <authorList>
            <person name="Mori T."/>
            <person name="Dohra H."/>
            <person name="Suzuki T."/>
            <person name="Kawagishi H."/>
            <person name="Hirai H."/>
        </authorList>
    </citation>
    <scope>NUCLEOTIDE SEQUENCE [LARGE SCALE GENOMIC DNA]</scope>
    <source>
        <strain evidence="3 4">YK-624</strain>
    </source>
</reference>
<proteinExistence type="predicted"/>
<feature type="compositionally biased region" description="Basic and acidic residues" evidence="1">
    <location>
        <begin position="255"/>
        <end position="289"/>
    </location>
</feature>
<protein>
    <submittedName>
        <fullName evidence="3">DUF4646 domain-containing protein</fullName>
    </submittedName>
</protein>
<dbReference type="Pfam" id="PF15496">
    <property type="entry name" value="DUF4646"/>
    <property type="match status" value="1"/>
</dbReference>
<dbReference type="InterPro" id="IPR028018">
    <property type="entry name" value="DUF4646"/>
</dbReference>
<sequence>MSSYKNTYPPDAPPPPYPADGRQYVPAAYPAPNGPPSTQPDTSSVAGPSSGGIGGFMRGLTGQVPSDLLNPPPPSFSRPPRRELPYTPFAPLTVVGIGTSLDKGFPAIPPPAAMQPHPFATHDVCEDDWVRFVGDIQKAGKLSPMNRIVAGVAPLAMGIGLAGFFVSRAIEARMKRSKSAPATQIVDHWNHYFFWPRGMEVDLIHGRHVYTERETLPADLARVGYMPTAAEGSDLDSDVEEERRTGAHPAGIAIGDRRSERRARREDRRSRRRDRRDNRSDERNARQEPWKLVITYRPPA</sequence>
<keyword evidence="2" id="KW-0472">Membrane</keyword>
<feature type="transmembrane region" description="Helical" evidence="2">
    <location>
        <begin position="148"/>
        <end position="170"/>
    </location>
</feature>
<name>A0A9P3GEY8_9APHY</name>
<dbReference type="EMBL" id="BPQB01000034">
    <property type="protein sequence ID" value="GJE93681.1"/>
    <property type="molecule type" value="Genomic_DNA"/>
</dbReference>
<keyword evidence="2" id="KW-1133">Transmembrane helix</keyword>
<dbReference type="Proteomes" id="UP000703269">
    <property type="component" value="Unassembled WGS sequence"/>
</dbReference>